<keyword evidence="1" id="KW-1133">Transmembrane helix</keyword>
<dbReference type="AlphaFoldDB" id="A0A9D1E4P3"/>
<dbReference type="EMBL" id="DVHL01000042">
    <property type="protein sequence ID" value="HIR66221.1"/>
    <property type="molecule type" value="Genomic_DNA"/>
</dbReference>
<feature type="transmembrane region" description="Helical" evidence="1">
    <location>
        <begin position="257"/>
        <end position="276"/>
    </location>
</feature>
<evidence type="ECO:0000313" key="2">
    <source>
        <dbReference type="EMBL" id="HIR66221.1"/>
    </source>
</evidence>
<comment type="caution">
    <text evidence="2">The sequence shown here is derived from an EMBL/GenBank/DDBJ whole genome shotgun (WGS) entry which is preliminary data.</text>
</comment>
<organism evidence="2 3">
    <name type="scientific">Candidatus Fimimonas gallinarum</name>
    <dbReference type="NCBI Taxonomy" id="2840821"/>
    <lineage>
        <taxon>Bacteria</taxon>
        <taxon>Pseudomonadati</taxon>
        <taxon>Myxococcota</taxon>
        <taxon>Myxococcia</taxon>
        <taxon>Myxococcales</taxon>
        <taxon>Cystobacterineae</taxon>
        <taxon>Myxococcaceae</taxon>
        <taxon>Myxococcaceae incertae sedis</taxon>
        <taxon>Candidatus Fimimonas</taxon>
    </lineage>
</organism>
<dbReference type="Proteomes" id="UP000824200">
    <property type="component" value="Unassembled WGS sequence"/>
</dbReference>
<keyword evidence="1" id="KW-0812">Transmembrane</keyword>
<sequence length="402" mass="45409">MKKAKLFAKIVYYLFTISMGILLALFLPFYYFYSGESLNSMQQSLESGNYWEAMVLVGGYFNKQPVFQQDLPDGGGIVLFEAATLTEGQNAEGEEVADGQMHKSYAGFVYGVKDIYEVDGNDSLAKVVVTDVNGNTHNVAVLNQDTDGDGKADRINTLTSNGFFYIDLDIDTVQSVAKITVVDKNGNTFAEIPSTGELNLTFQQAFFADVNDFLVEYNRDYQSDKCEQLDREFRAKSENYVKSSYSVAPKGSADKKAAVVVVLYFVGIYVIGDFLVGNRYILKFFRWLLVKVFKVKFKEKPVKNKEAFGHDYYCQVTFVLDPSAVEGFSDSVQIRYSNNDGEISFLLLKEENYTTTVRVKAGTYVNLWIDLDRQYATQNLPETLVVEGFRKALKIKIIKRED</sequence>
<proteinExistence type="predicted"/>
<name>A0A9D1E4P3_9BACT</name>
<accession>A0A9D1E4P3</accession>
<reference evidence="2" key="2">
    <citation type="journal article" date="2021" name="PeerJ">
        <title>Extensive microbial diversity within the chicken gut microbiome revealed by metagenomics and culture.</title>
        <authorList>
            <person name="Gilroy R."/>
            <person name="Ravi A."/>
            <person name="Getino M."/>
            <person name="Pursley I."/>
            <person name="Horton D.L."/>
            <person name="Alikhan N.F."/>
            <person name="Baker D."/>
            <person name="Gharbi K."/>
            <person name="Hall N."/>
            <person name="Watson M."/>
            <person name="Adriaenssens E.M."/>
            <person name="Foster-Nyarko E."/>
            <person name="Jarju S."/>
            <person name="Secka A."/>
            <person name="Antonio M."/>
            <person name="Oren A."/>
            <person name="Chaudhuri R.R."/>
            <person name="La Ragione R."/>
            <person name="Hildebrand F."/>
            <person name="Pallen M.J."/>
        </authorList>
    </citation>
    <scope>NUCLEOTIDE SEQUENCE</scope>
    <source>
        <strain evidence="2">CHK121-14286</strain>
    </source>
</reference>
<gene>
    <name evidence="2" type="ORF">IAC95_05025</name>
</gene>
<protein>
    <submittedName>
        <fullName evidence="2">Uncharacterized protein</fullName>
    </submittedName>
</protein>
<feature type="transmembrane region" description="Helical" evidence="1">
    <location>
        <begin position="12"/>
        <end position="33"/>
    </location>
</feature>
<reference evidence="2" key="1">
    <citation type="submission" date="2020-10" db="EMBL/GenBank/DDBJ databases">
        <authorList>
            <person name="Gilroy R."/>
        </authorList>
    </citation>
    <scope>NUCLEOTIDE SEQUENCE</scope>
    <source>
        <strain evidence="2">CHK121-14286</strain>
    </source>
</reference>
<evidence type="ECO:0000313" key="3">
    <source>
        <dbReference type="Proteomes" id="UP000824200"/>
    </source>
</evidence>
<keyword evidence="1" id="KW-0472">Membrane</keyword>
<evidence type="ECO:0000256" key="1">
    <source>
        <dbReference type="SAM" id="Phobius"/>
    </source>
</evidence>